<protein>
    <submittedName>
        <fullName evidence="1">Uncharacterized protein</fullName>
    </submittedName>
</protein>
<proteinExistence type="predicted"/>
<keyword evidence="2" id="KW-1185">Reference proteome</keyword>
<dbReference type="EMBL" id="JANPWB010000015">
    <property type="protein sequence ID" value="KAJ1088100.1"/>
    <property type="molecule type" value="Genomic_DNA"/>
</dbReference>
<dbReference type="Proteomes" id="UP001066276">
    <property type="component" value="Chromosome 11"/>
</dbReference>
<accession>A0AAV7LKV6</accession>
<name>A0AAV7LKV6_PLEWA</name>
<organism evidence="1 2">
    <name type="scientific">Pleurodeles waltl</name>
    <name type="common">Iberian ribbed newt</name>
    <dbReference type="NCBI Taxonomy" id="8319"/>
    <lineage>
        <taxon>Eukaryota</taxon>
        <taxon>Metazoa</taxon>
        <taxon>Chordata</taxon>
        <taxon>Craniata</taxon>
        <taxon>Vertebrata</taxon>
        <taxon>Euteleostomi</taxon>
        <taxon>Amphibia</taxon>
        <taxon>Batrachia</taxon>
        <taxon>Caudata</taxon>
        <taxon>Salamandroidea</taxon>
        <taxon>Salamandridae</taxon>
        <taxon>Pleurodelinae</taxon>
        <taxon>Pleurodeles</taxon>
    </lineage>
</organism>
<evidence type="ECO:0000313" key="1">
    <source>
        <dbReference type="EMBL" id="KAJ1088100.1"/>
    </source>
</evidence>
<sequence length="69" mass="7553">MWVRIAVAEFRGRGGVLAVFCTAKLGLYLDPDERFVTLHGSLDAYGFCLINVYVPNVDNATFMAHGCGL</sequence>
<reference evidence="1" key="1">
    <citation type="journal article" date="2022" name="bioRxiv">
        <title>Sequencing and chromosome-scale assembly of the giantPleurodeles waltlgenome.</title>
        <authorList>
            <person name="Brown T."/>
            <person name="Elewa A."/>
            <person name="Iarovenko S."/>
            <person name="Subramanian E."/>
            <person name="Araus A.J."/>
            <person name="Petzold A."/>
            <person name="Susuki M."/>
            <person name="Suzuki K.-i.T."/>
            <person name="Hayashi T."/>
            <person name="Toyoda A."/>
            <person name="Oliveira C."/>
            <person name="Osipova E."/>
            <person name="Leigh N.D."/>
            <person name="Simon A."/>
            <person name="Yun M.H."/>
        </authorList>
    </citation>
    <scope>NUCLEOTIDE SEQUENCE</scope>
    <source>
        <strain evidence="1">20211129_DDA</strain>
        <tissue evidence="1">Liver</tissue>
    </source>
</reference>
<comment type="caution">
    <text evidence="1">The sequence shown here is derived from an EMBL/GenBank/DDBJ whole genome shotgun (WGS) entry which is preliminary data.</text>
</comment>
<evidence type="ECO:0000313" key="2">
    <source>
        <dbReference type="Proteomes" id="UP001066276"/>
    </source>
</evidence>
<gene>
    <name evidence="1" type="ORF">NDU88_001259</name>
</gene>
<dbReference type="AlphaFoldDB" id="A0AAV7LKV6"/>